<protein>
    <submittedName>
        <fullName evidence="12">Sodium, potassium, lithium and rubidium/H(+) antiporter</fullName>
    </submittedName>
</protein>
<dbReference type="InterPro" id="IPR006153">
    <property type="entry name" value="Cation/H_exchanger_TM"/>
</dbReference>
<evidence type="ECO:0000256" key="8">
    <source>
        <dbReference type="ARBA" id="ARBA00023136"/>
    </source>
</evidence>
<organism evidence="12 13">
    <name type="scientific">Dietzia timorensis</name>
    <dbReference type="NCBI Taxonomy" id="499555"/>
    <lineage>
        <taxon>Bacteria</taxon>
        <taxon>Bacillati</taxon>
        <taxon>Actinomycetota</taxon>
        <taxon>Actinomycetes</taxon>
        <taxon>Mycobacteriales</taxon>
        <taxon>Dietziaceae</taxon>
        <taxon>Dietzia</taxon>
    </lineage>
</organism>
<proteinExistence type="predicted"/>
<sequence length="575" mass="61726">MCVVHIFVFLAAGLMAVIFAAKSSARTGIAAPLLLLCLGIAASFPSFIPDVELDPELVLAGFLPPLLFSTASNMPVVDLRRNAGMIIWLSMAMVVLPAIVIGAVIHLVFPEISIALAIALGAVVAPIDAVAATSIGKRLGLPPRLMAVLEGESLFNDASALVTLRTALAALAGSFSLWEAAGSFVWATVAGIVVGFIVGQLVTKARRWLADPVLSTSIALLTPWTAFFIAEEMEASGVIAVVVAGVICGHKATKHLSAADRNYSATMWTVISFILEHLVFLLMGLQIADLFHRAQTEHNLDFVWQASIIVFALLLVMRFGGVAVAVAGTRLSAARSHRKMQRLDATTSRFNDAVEQNLIESWRAEKLQRRLERTSADIEFAQSTPITRRGALVLSWAGMRGVVTLAAAQTISVTAAGEPIVHRSSIILVAFLVAVATLIVFGGTLPALIRALKFSPPSASTSKQEVSGLMTSLLDSAVAQLGPMSELEIDGRSLSPELAKKMESRIEMMMRSPARNQPSIAQSDRELFHDLQEKYLDALQDALDRERAIGAYSAKTFHAAQRRLDLFEDGLDMGR</sequence>
<comment type="subcellular location">
    <subcellularLocation>
        <location evidence="1">Cell membrane</location>
        <topology evidence="1">Multi-pass membrane protein</topology>
    </subcellularLocation>
</comment>
<dbReference type="GO" id="GO:0005886">
    <property type="term" value="C:plasma membrane"/>
    <property type="evidence" value="ECO:0007669"/>
    <property type="project" value="UniProtKB-SubCell"/>
</dbReference>
<evidence type="ECO:0000256" key="10">
    <source>
        <dbReference type="SAM" id="Phobius"/>
    </source>
</evidence>
<keyword evidence="6" id="KW-0915">Sodium</keyword>
<dbReference type="EMBL" id="CP015961">
    <property type="protein sequence ID" value="ANI90819.1"/>
    <property type="molecule type" value="Genomic_DNA"/>
</dbReference>
<dbReference type="Gene3D" id="6.10.140.1330">
    <property type="match status" value="1"/>
</dbReference>
<feature type="transmembrane region" description="Helical" evidence="10">
    <location>
        <begin position="391"/>
        <end position="413"/>
    </location>
</feature>
<feature type="domain" description="Cation/H+ exchanger transmembrane" evidence="11">
    <location>
        <begin position="15"/>
        <end position="449"/>
    </location>
</feature>
<dbReference type="PANTHER" id="PTHR10110:SF86">
    <property type="entry name" value="SODIUM_HYDROGEN EXCHANGER 7"/>
    <property type="match status" value="1"/>
</dbReference>
<dbReference type="GO" id="GO:0015386">
    <property type="term" value="F:potassium:proton antiporter activity"/>
    <property type="evidence" value="ECO:0007669"/>
    <property type="project" value="TreeGrafter"/>
</dbReference>
<dbReference type="GO" id="GO:0098719">
    <property type="term" value="P:sodium ion import across plasma membrane"/>
    <property type="evidence" value="ECO:0007669"/>
    <property type="project" value="TreeGrafter"/>
</dbReference>
<feature type="transmembrane region" description="Helical" evidence="10">
    <location>
        <begin position="209"/>
        <end position="229"/>
    </location>
</feature>
<feature type="transmembrane region" description="Helical" evidence="10">
    <location>
        <begin position="86"/>
        <end position="108"/>
    </location>
</feature>
<keyword evidence="5 10" id="KW-1133">Transmembrane helix</keyword>
<evidence type="ECO:0000256" key="3">
    <source>
        <dbReference type="ARBA" id="ARBA00022475"/>
    </source>
</evidence>
<dbReference type="GO" id="GO:0015385">
    <property type="term" value="F:sodium:proton antiporter activity"/>
    <property type="evidence" value="ECO:0007669"/>
    <property type="project" value="InterPro"/>
</dbReference>
<reference evidence="12 13" key="1">
    <citation type="submission" date="2016-06" db="EMBL/GenBank/DDBJ databases">
        <title>Complete genome sequence of a saline-alkali tolerant type strain Dietzia timorensis ID05-A0528T.</title>
        <authorList>
            <person name="Wu X."/>
        </authorList>
    </citation>
    <scope>NUCLEOTIDE SEQUENCE [LARGE SCALE GENOMIC DNA]</scope>
    <source>
        <strain evidence="12 13">ID05-A0528</strain>
    </source>
</reference>
<evidence type="ECO:0000256" key="4">
    <source>
        <dbReference type="ARBA" id="ARBA00022692"/>
    </source>
</evidence>
<dbReference type="Proteomes" id="UP000186104">
    <property type="component" value="Chromosome"/>
</dbReference>
<evidence type="ECO:0000256" key="6">
    <source>
        <dbReference type="ARBA" id="ARBA00023053"/>
    </source>
</evidence>
<evidence type="ECO:0000256" key="2">
    <source>
        <dbReference type="ARBA" id="ARBA00022448"/>
    </source>
</evidence>
<keyword evidence="9" id="KW-0739">Sodium transport</keyword>
<evidence type="ECO:0000256" key="1">
    <source>
        <dbReference type="ARBA" id="ARBA00004651"/>
    </source>
</evidence>
<dbReference type="AlphaFoldDB" id="A0A173LGA0"/>
<evidence type="ECO:0000313" key="13">
    <source>
        <dbReference type="Proteomes" id="UP000186104"/>
    </source>
</evidence>
<keyword evidence="3" id="KW-1003">Cell membrane</keyword>
<keyword evidence="4 10" id="KW-0812">Transmembrane</keyword>
<keyword evidence="8 10" id="KW-0472">Membrane</keyword>
<feature type="transmembrane region" description="Helical" evidence="10">
    <location>
        <begin position="184"/>
        <end position="202"/>
    </location>
</feature>
<dbReference type="GO" id="GO:0051453">
    <property type="term" value="P:regulation of intracellular pH"/>
    <property type="evidence" value="ECO:0007669"/>
    <property type="project" value="TreeGrafter"/>
</dbReference>
<dbReference type="InterPro" id="IPR018422">
    <property type="entry name" value="Cation/H_exchanger_CPA1"/>
</dbReference>
<name>A0A173LGA0_9ACTN</name>
<accession>A0A173LGA0</accession>
<evidence type="ECO:0000256" key="5">
    <source>
        <dbReference type="ARBA" id="ARBA00022989"/>
    </source>
</evidence>
<gene>
    <name evidence="12" type="ORF">BJL86_0005</name>
</gene>
<feature type="transmembrane region" description="Helical" evidence="10">
    <location>
        <begin position="265"/>
        <end position="288"/>
    </location>
</feature>
<feature type="transmembrane region" description="Helical" evidence="10">
    <location>
        <begin position="235"/>
        <end position="253"/>
    </location>
</feature>
<feature type="transmembrane region" description="Helical" evidence="10">
    <location>
        <begin position="425"/>
        <end position="449"/>
    </location>
</feature>
<evidence type="ECO:0000259" key="11">
    <source>
        <dbReference type="Pfam" id="PF00999"/>
    </source>
</evidence>
<keyword evidence="13" id="KW-1185">Reference proteome</keyword>
<feature type="transmembrane region" description="Helical" evidence="10">
    <location>
        <begin position="29"/>
        <end position="48"/>
    </location>
</feature>
<dbReference type="STRING" id="499555.BJL86_0005"/>
<evidence type="ECO:0000256" key="7">
    <source>
        <dbReference type="ARBA" id="ARBA00023065"/>
    </source>
</evidence>
<keyword evidence="2" id="KW-0813">Transport</keyword>
<keyword evidence="7" id="KW-0406">Ion transport</keyword>
<dbReference type="KEGG" id="dtm:BJL86_0005"/>
<evidence type="ECO:0000256" key="9">
    <source>
        <dbReference type="ARBA" id="ARBA00023201"/>
    </source>
</evidence>
<evidence type="ECO:0000313" key="12">
    <source>
        <dbReference type="EMBL" id="ANI90819.1"/>
    </source>
</evidence>
<feature type="transmembrane region" description="Helical" evidence="10">
    <location>
        <begin position="6"/>
        <end position="22"/>
    </location>
</feature>
<feature type="transmembrane region" description="Helical" evidence="10">
    <location>
        <begin position="308"/>
        <end position="333"/>
    </location>
</feature>
<dbReference type="Pfam" id="PF00999">
    <property type="entry name" value="Na_H_Exchanger"/>
    <property type="match status" value="1"/>
</dbReference>
<feature type="transmembrane region" description="Helical" evidence="10">
    <location>
        <begin position="114"/>
        <end position="133"/>
    </location>
</feature>
<dbReference type="PANTHER" id="PTHR10110">
    <property type="entry name" value="SODIUM/HYDROGEN EXCHANGER"/>
    <property type="match status" value="1"/>
</dbReference>